<sequence length="85" mass="9042">MVDTGRDALHRRLGRLAGPRRLLTPEGSSVPAGRFSPHARRPEALPALATADTDTMTGTAPAPANVYTSCQVSNASKGITKHLHW</sequence>
<comment type="caution">
    <text evidence="2">The sequence shown here is derived from an EMBL/GenBank/DDBJ whole genome shotgun (WGS) entry which is preliminary data.</text>
</comment>
<evidence type="ECO:0000313" key="2">
    <source>
        <dbReference type="EMBL" id="GFE07291.1"/>
    </source>
</evidence>
<accession>A0A640SA18</accession>
<evidence type="ECO:0000256" key="1">
    <source>
        <dbReference type="SAM" id="MobiDB-lite"/>
    </source>
</evidence>
<name>A0A640SA18_9ACTN</name>
<reference evidence="2 3" key="1">
    <citation type="submission" date="2019-12" db="EMBL/GenBank/DDBJ databases">
        <title>Whole genome shotgun sequence of Streptomyces caniferus NBRC 15389.</title>
        <authorList>
            <person name="Ichikawa N."/>
            <person name="Kimura A."/>
            <person name="Kitahashi Y."/>
            <person name="Komaki H."/>
            <person name="Tamura T."/>
        </authorList>
    </citation>
    <scope>NUCLEOTIDE SEQUENCE [LARGE SCALE GENOMIC DNA]</scope>
    <source>
        <strain evidence="2 3">NBRC 15389</strain>
    </source>
</reference>
<dbReference type="EMBL" id="BLIN01000005">
    <property type="protein sequence ID" value="GFE07291.1"/>
    <property type="molecule type" value="Genomic_DNA"/>
</dbReference>
<protein>
    <submittedName>
        <fullName evidence="2">Uncharacterized protein</fullName>
    </submittedName>
</protein>
<evidence type="ECO:0000313" key="3">
    <source>
        <dbReference type="Proteomes" id="UP000435837"/>
    </source>
</evidence>
<dbReference type="Proteomes" id="UP000435837">
    <property type="component" value="Unassembled WGS sequence"/>
</dbReference>
<proteinExistence type="predicted"/>
<feature type="compositionally biased region" description="Basic and acidic residues" evidence="1">
    <location>
        <begin position="1"/>
        <end position="10"/>
    </location>
</feature>
<organism evidence="2 3">
    <name type="scientific">Streptomyces caniferus</name>
    <dbReference type="NCBI Taxonomy" id="285557"/>
    <lineage>
        <taxon>Bacteria</taxon>
        <taxon>Bacillati</taxon>
        <taxon>Actinomycetota</taxon>
        <taxon>Actinomycetes</taxon>
        <taxon>Kitasatosporales</taxon>
        <taxon>Streptomycetaceae</taxon>
        <taxon>Streptomyces</taxon>
    </lineage>
</organism>
<gene>
    <name evidence="2" type="ORF">Scani_35590</name>
</gene>
<feature type="region of interest" description="Disordered" evidence="1">
    <location>
        <begin position="1"/>
        <end position="42"/>
    </location>
</feature>
<dbReference type="AlphaFoldDB" id="A0A640SA18"/>